<dbReference type="PIRSF" id="PIRSF001875">
    <property type="entry name" value="Alpha-defensin"/>
    <property type="match status" value="1"/>
</dbReference>
<keyword evidence="3" id="KW-0964">Secreted</keyword>
<feature type="region of interest" description="Disordered" evidence="9">
    <location>
        <begin position="25"/>
        <end position="46"/>
    </location>
</feature>
<dbReference type="GO" id="GO:0031012">
    <property type="term" value="C:extracellular matrix"/>
    <property type="evidence" value="ECO:0007669"/>
    <property type="project" value="TreeGrafter"/>
</dbReference>
<evidence type="ECO:0000259" key="11">
    <source>
        <dbReference type="PROSITE" id="PS00269"/>
    </source>
</evidence>
<dbReference type="InterPro" id="IPR006080">
    <property type="entry name" value="Beta/alpha-defensin_C"/>
</dbReference>
<evidence type="ECO:0000256" key="6">
    <source>
        <dbReference type="ARBA" id="ARBA00022940"/>
    </source>
</evidence>
<dbReference type="PANTHER" id="PTHR11876:SF28">
    <property type="entry name" value="ALPHA-DEFENSIN 1"/>
    <property type="match status" value="1"/>
</dbReference>
<accession>A0A8C0WGR0</accession>
<dbReference type="GO" id="GO:0005615">
    <property type="term" value="C:extracellular space"/>
    <property type="evidence" value="ECO:0007669"/>
    <property type="project" value="InterPro"/>
</dbReference>
<evidence type="ECO:0000256" key="2">
    <source>
        <dbReference type="ARBA" id="ARBA00006519"/>
    </source>
</evidence>
<evidence type="ECO:0000256" key="1">
    <source>
        <dbReference type="ARBA" id="ARBA00004613"/>
    </source>
</evidence>
<dbReference type="GO" id="GO:0051673">
    <property type="term" value="P:disruption of plasma membrane integrity in another organism"/>
    <property type="evidence" value="ECO:0007669"/>
    <property type="project" value="TreeGrafter"/>
</dbReference>
<name>A0A8C0WGR0_CASCN</name>
<dbReference type="GO" id="GO:0019731">
    <property type="term" value="P:antibacterial humoral response"/>
    <property type="evidence" value="ECO:0007669"/>
    <property type="project" value="TreeGrafter"/>
</dbReference>
<keyword evidence="7" id="KW-0044">Antibiotic</keyword>
<dbReference type="GO" id="GO:0071222">
    <property type="term" value="P:cellular response to lipopolysaccharide"/>
    <property type="evidence" value="ECO:0007669"/>
    <property type="project" value="TreeGrafter"/>
</dbReference>
<dbReference type="AlphaFoldDB" id="A0A8C0WGR0"/>
<dbReference type="Ensembl" id="ENSCCNT00000012144.1">
    <property type="protein sequence ID" value="ENSCCNP00000009213.1"/>
    <property type="gene ID" value="ENSCCNG00000009751.1"/>
</dbReference>
<dbReference type="SUPFAM" id="SSF57392">
    <property type="entry name" value="Defensin-like"/>
    <property type="match status" value="1"/>
</dbReference>
<keyword evidence="6" id="KW-0211">Defensin</keyword>
<dbReference type="PROSITE" id="PS00269">
    <property type="entry name" value="DEFENSIN"/>
    <property type="match status" value="1"/>
</dbReference>
<evidence type="ECO:0000256" key="8">
    <source>
        <dbReference type="ARBA" id="ARBA00023157"/>
    </source>
</evidence>
<dbReference type="GO" id="GO:0050829">
    <property type="term" value="P:defense response to Gram-negative bacterium"/>
    <property type="evidence" value="ECO:0007669"/>
    <property type="project" value="TreeGrafter"/>
</dbReference>
<evidence type="ECO:0000256" key="5">
    <source>
        <dbReference type="ARBA" id="ARBA00022729"/>
    </source>
</evidence>
<dbReference type="SMART" id="SM01418">
    <property type="entry name" value="Defensin_propep"/>
    <property type="match status" value="1"/>
</dbReference>
<evidence type="ECO:0000256" key="3">
    <source>
        <dbReference type="ARBA" id="ARBA00022525"/>
    </source>
</evidence>
<proteinExistence type="inferred from homology"/>
<keyword evidence="8" id="KW-1015">Disulfide bond</keyword>
<evidence type="ECO:0000313" key="12">
    <source>
        <dbReference type="Ensembl" id="ENSCCNP00000009213.1"/>
    </source>
</evidence>
<dbReference type="PANTHER" id="PTHR11876">
    <property type="entry name" value="ALPHA-DEFENSIN 1"/>
    <property type="match status" value="1"/>
</dbReference>
<feature type="signal peptide" evidence="10">
    <location>
        <begin position="1"/>
        <end position="19"/>
    </location>
</feature>
<comment type="subcellular location">
    <subcellularLocation>
        <location evidence="1">Secreted</location>
    </subcellularLocation>
</comment>
<dbReference type="InterPro" id="IPR006081">
    <property type="entry name" value="Alpha-defensin_C"/>
</dbReference>
<dbReference type="SMART" id="SM00048">
    <property type="entry name" value="DEFSN"/>
    <property type="match status" value="1"/>
</dbReference>
<dbReference type="GO" id="GO:0002227">
    <property type="term" value="P:innate immune response in mucosa"/>
    <property type="evidence" value="ECO:0007669"/>
    <property type="project" value="TreeGrafter"/>
</dbReference>
<organism evidence="12">
    <name type="scientific">Castor canadensis</name>
    <name type="common">American beaver</name>
    <dbReference type="NCBI Taxonomy" id="51338"/>
    <lineage>
        <taxon>Eukaryota</taxon>
        <taxon>Metazoa</taxon>
        <taxon>Chordata</taxon>
        <taxon>Craniata</taxon>
        <taxon>Vertebrata</taxon>
        <taxon>Euteleostomi</taxon>
        <taxon>Mammalia</taxon>
        <taxon>Eutheria</taxon>
        <taxon>Euarchontoglires</taxon>
        <taxon>Glires</taxon>
        <taxon>Rodentia</taxon>
        <taxon>Castorimorpha</taxon>
        <taxon>Castoridae</taxon>
        <taxon>Castor</taxon>
    </lineage>
</organism>
<dbReference type="Pfam" id="PF00323">
    <property type="entry name" value="Defensin_1"/>
    <property type="match status" value="1"/>
</dbReference>
<sequence>MKTFALLAAMLLMALQAQSDPLPATVEEASAQEQMEEEDPGVESSDFQDMLNASSVSPGLRAGVDCYCRRGGCNFLESRIGTCLYRGIYYNLCCC</sequence>
<protein>
    <recommendedName>
        <fullName evidence="11">Mammalian defensins domain-containing protein</fullName>
    </recommendedName>
</protein>
<reference evidence="12" key="1">
    <citation type="submission" date="2023-09" db="UniProtKB">
        <authorList>
            <consortium name="Ensembl"/>
        </authorList>
    </citation>
    <scope>IDENTIFICATION</scope>
</reference>
<feature type="chain" id="PRO_5034821030" description="Mammalian defensins domain-containing protein" evidence="10">
    <location>
        <begin position="20"/>
        <end position="95"/>
    </location>
</feature>
<keyword evidence="4" id="KW-0929">Antimicrobial</keyword>
<dbReference type="GO" id="GO:0050830">
    <property type="term" value="P:defense response to Gram-positive bacterium"/>
    <property type="evidence" value="ECO:0007669"/>
    <property type="project" value="TreeGrafter"/>
</dbReference>
<evidence type="ECO:0000256" key="9">
    <source>
        <dbReference type="SAM" id="MobiDB-lite"/>
    </source>
</evidence>
<evidence type="ECO:0000256" key="10">
    <source>
        <dbReference type="SAM" id="SignalP"/>
    </source>
</evidence>
<keyword evidence="5 10" id="KW-0732">Signal</keyword>
<comment type="similarity">
    <text evidence="2">Belongs to the alpha-defensin family.</text>
</comment>
<dbReference type="InterPro" id="IPR016327">
    <property type="entry name" value="Alpha-defensin"/>
</dbReference>
<dbReference type="GO" id="GO:0061844">
    <property type="term" value="P:antimicrobial humoral immune response mediated by antimicrobial peptide"/>
    <property type="evidence" value="ECO:0007669"/>
    <property type="project" value="TreeGrafter"/>
</dbReference>
<evidence type="ECO:0000256" key="4">
    <source>
        <dbReference type="ARBA" id="ARBA00022529"/>
    </source>
</evidence>
<evidence type="ECO:0000256" key="7">
    <source>
        <dbReference type="ARBA" id="ARBA00023022"/>
    </source>
</evidence>
<dbReference type="Pfam" id="PF00879">
    <property type="entry name" value="Defensin_propep"/>
    <property type="match status" value="1"/>
</dbReference>
<dbReference type="InterPro" id="IPR002366">
    <property type="entry name" value="Alpha-defensin_N"/>
</dbReference>
<feature type="domain" description="Mammalian defensins" evidence="11">
    <location>
        <begin position="66"/>
        <end position="94"/>
    </location>
</feature>